<evidence type="ECO:0000313" key="2">
    <source>
        <dbReference type="EMBL" id="MFC5897028.1"/>
    </source>
</evidence>
<name>A0ABW1FTZ1_9ACTN</name>
<reference evidence="3" key="1">
    <citation type="journal article" date="2019" name="Int. J. Syst. Evol. Microbiol.">
        <title>The Global Catalogue of Microorganisms (GCM) 10K type strain sequencing project: providing services to taxonomists for standard genome sequencing and annotation.</title>
        <authorList>
            <consortium name="The Broad Institute Genomics Platform"/>
            <consortium name="The Broad Institute Genome Sequencing Center for Infectious Disease"/>
            <person name="Wu L."/>
            <person name="Ma J."/>
        </authorList>
    </citation>
    <scope>NUCLEOTIDE SEQUENCE [LARGE SCALE GENOMIC DNA]</scope>
    <source>
        <strain evidence="3">CGMCC 1.15809</strain>
    </source>
</reference>
<evidence type="ECO:0000313" key="3">
    <source>
        <dbReference type="Proteomes" id="UP001596241"/>
    </source>
</evidence>
<comment type="caution">
    <text evidence="2">The sequence shown here is derived from an EMBL/GenBank/DDBJ whole genome shotgun (WGS) entry which is preliminary data.</text>
</comment>
<evidence type="ECO:0008006" key="4">
    <source>
        <dbReference type="Google" id="ProtNLM"/>
    </source>
</evidence>
<dbReference type="Proteomes" id="UP001596241">
    <property type="component" value="Unassembled WGS sequence"/>
</dbReference>
<keyword evidence="3" id="KW-1185">Reference proteome</keyword>
<feature type="region of interest" description="Disordered" evidence="1">
    <location>
        <begin position="23"/>
        <end position="45"/>
    </location>
</feature>
<organism evidence="2 3">
    <name type="scientific">Streptomyces ramulosus</name>
    <dbReference type="NCBI Taxonomy" id="47762"/>
    <lineage>
        <taxon>Bacteria</taxon>
        <taxon>Bacillati</taxon>
        <taxon>Actinomycetota</taxon>
        <taxon>Actinomycetes</taxon>
        <taxon>Kitasatosporales</taxon>
        <taxon>Streptomycetaceae</taxon>
        <taxon>Streptomyces</taxon>
    </lineage>
</organism>
<accession>A0ABW1FTZ1</accession>
<dbReference type="RefSeq" id="WP_345082791.1">
    <property type="nucleotide sequence ID" value="NZ_BAAAWG010000007.1"/>
</dbReference>
<evidence type="ECO:0000256" key="1">
    <source>
        <dbReference type="SAM" id="MobiDB-lite"/>
    </source>
</evidence>
<protein>
    <recommendedName>
        <fullName evidence="4">Serine/threonine protein kinase</fullName>
    </recommendedName>
</protein>
<proteinExistence type="predicted"/>
<gene>
    <name evidence="2" type="ORF">ACFP3M_29925</name>
</gene>
<dbReference type="EMBL" id="JBHSPW010000018">
    <property type="protein sequence ID" value="MFC5897028.1"/>
    <property type="molecule type" value="Genomic_DNA"/>
</dbReference>
<sequence length="178" mass="17317">MALALAAVGAGGWLIAVGARTTAPQRPPAAQGSGGPAAPAAARDAAPPVRFRIPAAEAAGPPAGPGHDTRDALRTLPAHRPVTTGRYRDGVPPGCPGTAVALWRAAAGPAALPPRGSAEVCRADGPGALLAAGAAGPRERDAVLGDFPQGPAARPGIYRLTCGDAERGGMSAPPVGTG</sequence>